<dbReference type="InterPro" id="IPR036426">
    <property type="entry name" value="Bulb-type_lectin_dom_sf"/>
</dbReference>
<keyword evidence="9 18" id="KW-0418">Kinase</keyword>
<reference evidence="24" key="2">
    <citation type="submission" date="2021-01" db="UniProtKB">
        <authorList>
            <consortium name="EnsemblPlants"/>
        </authorList>
    </citation>
    <scope>IDENTIFICATION</scope>
</reference>
<dbReference type="EMBL" id="LRBV02000001">
    <property type="status" value="NOT_ANNOTATED_CDS"/>
    <property type="molecule type" value="Genomic_DNA"/>
</dbReference>
<dbReference type="PIRSF" id="PIRSF000641">
    <property type="entry name" value="SRK"/>
    <property type="match status" value="1"/>
</dbReference>
<comment type="subcellular location">
    <subcellularLocation>
        <location evidence="1">Membrane</location>
        <topology evidence="1">Single-pass type I membrane protein</topology>
    </subcellularLocation>
</comment>
<evidence type="ECO:0000256" key="16">
    <source>
        <dbReference type="ARBA" id="ARBA00047899"/>
    </source>
</evidence>
<dbReference type="Pfam" id="PF00069">
    <property type="entry name" value="Pkinase"/>
    <property type="match status" value="1"/>
</dbReference>
<evidence type="ECO:0000256" key="10">
    <source>
        <dbReference type="ARBA" id="ARBA00022840"/>
    </source>
</evidence>
<evidence type="ECO:0000256" key="2">
    <source>
        <dbReference type="ARBA" id="ARBA00022527"/>
    </source>
</evidence>
<feature type="domain" description="Protein kinase" evidence="22">
    <location>
        <begin position="508"/>
        <end position="782"/>
    </location>
</feature>
<feature type="binding site" evidence="19">
    <location>
        <position position="538"/>
    </location>
    <ligand>
        <name>ATP</name>
        <dbReference type="ChEBI" id="CHEBI:30616"/>
    </ligand>
</feature>
<evidence type="ECO:0000313" key="25">
    <source>
        <dbReference type="Proteomes" id="UP000594261"/>
    </source>
</evidence>
<evidence type="ECO:0000256" key="4">
    <source>
        <dbReference type="ARBA" id="ARBA00022679"/>
    </source>
</evidence>
<evidence type="ECO:0000256" key="11">
    <source>
        <dbReference type="ARBA" id="ARBA00022989"/>
    </source>
</evidence>
<dbReference type="GO" id="GO:0005524">
    <property type="term" value="F:ATP binding"/>
    <property type="evidence" value="ECO:0007669"/>
    <property type="project" value="UniProtKB-UniRule"/>
</dbReference>
<dbReference type="RefSeq" id="XP_030946452.1">
    <property type="nucleotide sequence ID" value="XM_031090592.1"/>
</dbReference>
<comment type="similarity">
    <text evidence="18">Belongs to the protein kinase superfamily. Ser/Thr protein kinase family.</text>
</comment>
<dbReference type="FunFam" id="2.90.10.10:FF:000013">
    <property type="entry name" value="G-type lectin S-receptor-like serine/threonine-protein kinase LECRK1"/>
    <property type="match status" value="1"/>
</dbReference>
<dbReference type="PROSITE" id="PS00107">
    <property type="entry name" value="PROTEIN_KINASE_ATP"/>
    <property type="match status" value="1"/>
</dbReference>
<sequence>MALRLSYLLSLLLLVLLLPYSTTAQTSSNQSLGSSLIAQEKGSYWSSPFGDFAFGFQQIGNGGYLLAIWFNKIPEKTIVWSANGDNLVPTRSKVELTEGGQLVLSDPKGTEIWKSELGDLGVVYAAMLDTGNFVLASQNGSHLWQSFDHPTNTMLPTQTMSLGSKLVAHYSERNYSNGRFQFQLRTDGNLVLQTLAYPKDKSSTNYWSSGTIPSGFQVVFNESGSIYLTATNGSILTNISSNPVSKQDYYQRAVMEYDGVLIHYVYPKSSTNTSKARTWSISFLLPPEICKIAEDIGSGACGFNSYCELGEYGRPNCKCPIGYTPIDPMDVMKGCRQDFLPQSCYEASSETDQFALSEMGSVNWPFGDYGRYDAVTEDWCRKACLGDCFCAVVVFGGGLCWKKKIPLSNGIKDPTLAGTKVLIKIRKDNSTCNPLGADLKKKNRSTVRLIVWVLLSSSMFLNLLFMLAAFLLIFRFKYWKPKALKANSFMPRMNLRSYTYEELTKATNGFREELGRGAFAKVYKGVLEYEDRKQVAVKRMNDLVKDCDMEFKAEVSAIGCTNHRNLVQLLGYCNEGQHRLLVYEFMSNGSLASFLFGGSRPYWYQRIQVALETARGLFYLHEECSTQIIHCDIKLQNILLDDSFTARISDFGLAKLLKIDQTRTTTGIRGTKGYVAPEWFKKMPITIKVDVYSFGILLLELICCRKSFEGEAKDEDQMILADWAYDCYKDRKLKLLVENDEEATNDMKKVEKYVMIAIWCIQEDPSLRPTMKKVVQMMEGSVEVSVPPGPFSFISSM</sequence>
<dbReference type="FunFam" id="1.10.510.10:FF:000237">
    <property type="entry name" value="G-type lectin S-receptor-like serine/threonine-protein kinase"/>
    <property type="match status" value="1"/>
</dbReference>
<keyword evidence="13" id="KW-1015">Disulfide bond</keyword>
<dbReference type="EC" id="2.7.11.1" evidence="18"/>
<organism evidence="24 25">
    <name type="scientific">Quercus lobata</name>
    <name type="common">Valley oak</name>
    <dbReference type="NCBI Taxonomy" id="97700"/>
    <lineage>
        <taxon>Eukaryota</taxon>
        <taxon>Viridiplantae</taxon>
        <taxon>Streptophyta</taxon>
        <taxon>Embryophyta</taxon>
        <taxon>Tracheophyta</taxon>
        <taxon>Spermatophyta</taxon>
        <taxon>Magnoliopsida</taxon>
        <taxon>eudicotyledons</taxon>
        <taxon>Gunneridae</taxon>
        <taxon>Pentapetalae</taxon>
        <taxon>rosids</taxon>
        <taxon>fabids</taxon>
        <taxon>Fagales</taxon>
        <taxon>Fagaceae</taxon>
        <taxon>Quercus</taxon>
    </lineage>
</organism>
<dbReference type="PANTHER" id="PTHR47976:SF108">
    <property type="entry name" value="G-TYPE LECTIN S-RECEPTOR-LIKE SERINE_THREONINE-PROTEIN KINASE LECRK1"/>
    <property type="match status" value="1"/>
</dbReference>
<dbReference type="Gramene" id="QL01p005518:mrna">
    <property type="protein sequence ID" value="QL01p005518:mrna:CDS:2"/>
    <property type="gene ID" value="QL01p005518"/>
</dbReference>
<keyword evidence="25" id="KW-1185">Reference proteome</keyword>
<dbReference type="SMART" id="SM00108">
    <property type="entry name" value="B_lectin"/>
    <property type="match status" value="1"/>
</dbReference>
<keyword evidence="12 20" id="KW-0472">Membrane</keyword>
<dbReference type="InterPro" id="IPR008271">
    <property type="entry name" value="Ser/Thr_kinase_AS"/>
</dbReference>
<evidence type="ECO:0000256" key="3">
    <source>
        <dbReference type="ARBA" id="ARBA00022536"/>
    </source>
</evidence>
<dbReference type="Gene3D" id="3.30.200.20">
    <property type="entry name" value="Phosphorylase Kinase, domain 1"/>
    <property type="match status" value="1"/>
</dbReference>
<feature type="domain" description="Bulb-type lectin" evidence="23">
    <location>
        <begin position="21"/>
        <end position="148"/>
    </location>
</feature>
<dbReference type="InterPro" id="IPR051343">
    <property type="entry name" value="G-type_lectin_kinases/EP1-like"/>
</dbReference>
<evidence type="ECO:0000256" key="1">
    <source>
        <dbReference type="ARBA" id="ARBA00004479"/>
    </source>
</evidence>
<evidence type="ECO:0000256" key="21">
    <source>
        <dbReference type="SAM" id="SignalP"/>
    </source>
</evidence>
<dbReference type="InterPro" id="IPR017441">
    <property type="entry name" value="Protein_kinase_ATP_BS"/>
</dbReference>
<keyword evidence="10 18" id="KW-0067">ATP-binding</keyword>
<comment type="catalytic activity">
    <reaction evidence="17 18">
        <text>L-seryl-[protein] + ATP = O-phospho-L-seryl-[protein] + ADP + H(+)</text>
        <dbReference type="Rhea" id="RHEA:17989"/>
        <dbReference type="Rhea" id="RHEA-COMP:9863"/>
        <dbReference type="Rhea" id="RHEA-COMP:11604"/>
        <dbReference type="ChEBI" id="CHEBI:15378"/>
        <dbReference type="ChEBI" id="CHEBI:29999"/>
        <dbReference type="ChEBI" id="CHEBI:30616"/>
        <dbReference type="ChEBI" id="CHEBI:83421"/>
        <dbReference type="ChEBI" id="CHEBI:456216"/>
        <dbReference type="EC" id="2.7.11.1"/>
    </reaction>
</comment>
<dbReference type="GO" id="GO:0030246">
    <property type="term" value="F:carbohydrate binding"/>
    <property type="evidence" value="ECO:0007669"/>
    <property type="project" value="UniProtKB-KW"/>
</dbReference>
<comment type="catalytic activity">
    <reaction evidence="16 18">
        <text>L-threonyl-[protein] + ATP = O-phospho-L-threonyl-[protein] + ADP + H(+)</text>
        <dbReference type="Rhea" id="RHEA:46608"/>
        <dbReference type="Rhea" id="RHEA-COMP:11060"/>
        <dbReference type="Rhea" id="RHEA-COMP:11605"/>
        <dbReference type="ChEBI" id="CHEBI:15378"/>
        <dbReference type="ChEBI" id="CHEBI:30013"/>
        <dbReference type="ChEBI" id="CHEBI:30616"/>
        <dbReference type="ChEBI" id="CHEBI:61977"/>
        <dbReference type="ChEBI" id="CHEBI:456216"/>
        <dbReference type="EC" id="2.7.11.1"/>
    </reaction>
</comment>
<dbReference type="GO" id="GO:0004674">
    <property type="term" value="F:protein serine/threonine kinase activity"/>
    <property type="evidence" value="ECO:0007669"/>
    <property type="project" value="UniProtKB-KW"/>
</dbReference>
<dbReference type="Gene3D" id="2.90.10.10">
    <property type="entry name" value="Bulb-type lectin domain"/>
    <property type="match status" value="2"/>
</dbReference>
<accession>A0A7N2KKX3</accession>
<evidence type="ECO:0000313" key="24">
    <source>
        <dbReference type="EnsemblPlants" id="QL01p005518:mrna:CDS:2"/>
    </source>
</evidence>
<keyword evidence="15" id="KW-0325">Glycoprotein</keyword>
<dbReference type="OMA" id="PEICKIA"/>
<evidence type="ECO:0000256" key="7">
    <source>
        <dbReference type="ARBA" id="ARBA00022734"/>
    </source>
</evidence>
<gene>
    <name evidence="24" type="primary">LOC115970665</name>
</gene>
<dbReference type="GeneID" id="115970665"/>
<dbReference type="InParanoid" id="A0A7N2KKX3"/>
<evidence type="ECO:0000256" key="14">
    <source>
        <dbReference type="ARBA" id="ARBA00023170"/>
    </source>
</evidence>
<feature type="transmembrane region" description="Helical" evidence="20">
    <location>
        <begin position="449"/>
        <end position="474"/>
    </location>
</feature>
<evidence type="ECO:0000256" key="5">
    <source>
        <dbReference type="ARBA" id="ARBA00022692"/>
    </source>
</evidence>
<dbReference type="CDD" id="cd00028">
    <property type="entry name" value="B_lectin"/>
    <property type="match status" value="1"/>
</dbReference>
<evidence type="ECO:0000256" key="20">
    <source>
        <dbReference type="SAM" id="Phobius"/>
    </source>
</evidence>
<dbReference type="PROSITE" id="PS50011">
    <property type="entry name" value="PROTEIN_KINASE_DOM"/>
    <property type="match status" value="1"/>
</dbReference>
<keyword evidence="14" id="KW-0675">Receptor</keyword>
<dbReference type="KEGG" id="qlo:115970665"/>
<evidence type="ECO:0000256" key="9">
    <source>
        <dbReference type="ARBA" id="ARBA00022777"/>
    </source>
</evidence>
<dbReference type="InterPro" id="IPR024171">
    <property type="entry name" value="SRK-like_kinase"/>
</dbReference>
<name>A0A7N2KKX3_QUELO</name>
<dbReference type="FunFam" id="2.90.10.10:FF:000041">
    <property type="entry name" value="Uncharacterized protein"/>
    <property type="match status" value="1"/>
</dbReference>
<dbReference type="Pfam" id="PF01453">
    <property type="entry name" value="B_lectin"/>
    <property type="match status" value="1"/>
</dbReference>
<dbReference type="SUPFAM" id="SSF51110">
    <property type="entry name" value="alpha-D-mannose-specific plant lectins"/>
    <property type="match status" value="2"/>
</dbReference>
<keyword evidence="2 18" id="KW-0723">Serine/threonine-protein kinase</keyword>
<keyword evidence="6 21" id="KW-0732">Signal</keyword>
<reference evidence="24 25" key="1">
    <citation type="journal article" date="2016" name="G3 (Bethesda)">
        <title>First Draft Assembly and Annotation of the Genome of a California Endemic Oak Quercus lobata Nee (Fagaceae).</title>
        <authorList>
            <person name="Sork V.L."/>
            <person name="Fitz-Gibbon S.T."/>
            <person name="Puiu D."/>
            <person name="Crepeau M."/>
            <person name="Gugger P.F."/>
            <person name="Sherman R."/>
            <person name="Stevens K."/>
            <person name="Langley C.H."/>
            <person name="Pellegrini M."/>
            <person name="Salzberg S.L."/>
        </authorList>
    </citation>
    <scope>NUCLEOTIDE SEQUENCE [LARGE SCALE GENOMIC DNA]</scope>
    <source>
        <strain evidence="24 25">cv. SW786</strain>
    </source>
</reference>
<dbReference type="InterPro" id="IPR000719">
    <property type="entry name" value="Prot_kinase_dom"/>
</dbReference>
<proteinExistence type="inferred from homology"/>
<dbReference type="Gene3D" id="1.10.510.10">
    <property type="entry name" value="Transferase(Phosphotransferase) domain 1"/>
    <property type="match status" value="1"/>
</dbReference>
<evidence type="ECO:0000256" key="15">
    <source>
        <dbReference type="ARBA" id="ARBA00023180"/>
    </source>
</evidence>
<protein>
    <recommendedName>
        <fullName evidence="18">Receptor-like serine/threonine-protein kinase</fullName>
        <ecNumber evidence="18">2.7.11.1</ecNumber>
    </recommendedName>
</protein>
<evidence type="ECO:0000256" key="12">
    <source>
        <dbReference type="ARBA" id="ARBA00023136"/>
    </source>
</evidence>
<dbReference type="AlphaFoldDB" id="A0A7N2KKX3"/>
<keyword evidence="7" id="KW-0430">Lectin</keyword>
<dbReference type="SMART" id="SM00220">
    <property type="entry name" value="S_TKc"/>
    <property type="match status" value="1"/>
</dbReference>
<dbReference type="InterPro" id="IPR001480">
    <property type="entry name" value="Bulb-type_lectin_dom"/>
</dbReference>
<dbReference type="GO" id="GO:0016020">
    <property type="term" value="C:membrane"/>
    <property type="evidence" value="ECO:0007669"/>
    <property type="project" value="UniProtKB-SubCell"/>
</dbReference>
<feature type="signal peptide" evidence="21">
    <location>
        <begin position="1"/>
        <end position="24"/>
    </location>
</feature>
<evidence type="ECO:0000256" key="17">
    <source>
        <dbReference type="ARBA" id="ARBA00048679"/>
    </source>
</evidence>
<evidence type="ECO:0000259" key="22">
    <source>
        <dbReference type="PROSITE" id="PS50011"/>
    </source>
</evidence>
<evidence type="ECO:0000256" key="18">
    <source>
        <dbReference type="PIRNR" id="PIRNR000641"/>
    </source>
</evidence>
<evidence type="ECO:0000256" key="13">
    <source>
        <dbReference type="ARBA" id="ARBA00023157"/>
    </source>
</evidence>
<evidence type="ECO:0000256" key="19">
    <source>
        <dbReference type="PROSITE-ProRule" id="PRU10141"/>
    </source>
</evidence>
<keyword evidence="3" id="KW-0245">EGF-like domain</keyword>
<evidence type="ECO:0000259" key="23">
    <source>
        <dbReference type="PROSITE" id="PS50927"/>
    </source>
</evidence>
<dbReference type="SUPFAM" id="SSF56112">
    <property type="entry name" value="Protein kinase-like (PK-like)"/>
    <property type="match status" value="1"/>
</dbReference>
<evidence type="ECO:0000256" key="6">
    <source>
        <dbReference type="ARBA" id="ARBA00022729"/>
    </source>
</evidence>
<keyword evidence="8 18" id="KW-0547">Nucleotide-binding</keyword>
<keyword evidence="11 20" id="KW-1133">Transmembrane helix</keyword>
<feature type="chain" id="PRO_5029605419" description="Receptor-like serine/threonine-protein kinase" evidence="21">
    <location>
        <begin position="25"/>
        <end position="797"/>
    </location>
</feature>
<keyword evidence="4 18" id="KW-0808">Transferase</keyword>
<dbReference type="OrthoDB" id="1930390at2759"/>
<dbReference type="Proteomes" id="UP000594261">
    <property type="component" value="Chromosome 1"/>
</dbReference>
<dbReference type="InterPro" id="IPR011009">
    <property type="entry name" value="Kinase-like_dom_sf"/>
</dbReference>
<dbReference type="FunFam" id="3.30.200.20:FF:000059">
    <property type="entry name" value="S-receptor-like serine/threonine-protein kinase"/>
    <property type="match status" value="1"/>
</dbReference>
<keyword evidence="5 20" id="KW-0812">Transmembrane</keyword>
<evidence type="ECO:0000256" key="8">
    <source>
        <dbReference type="ARBA" id="ARBA00022741"/>
    </source>
</evidence>
<dbReference type="PROSITE" id="PS00108">
    <property type="entry name" value="PROTEIN_KINASE_ST"/>
    <property type="match status" value="1"/>
</dbReference>
<dbReference type="PROSITE" id="PS50927">
    <property type="entry name" value="BULB_LECTIN"/>
    <property type="match status" value="1"/>
</dbReference>
<dbReference type="PANTHER" id="PTHR47976">
    <property type="entry name" value="G-TYPE LECTIN S-RECEPTOR-LIKE SERINE/THREONINE-PROTEIN KINASE SD2-5"/>
    <property type="match status" value="1"/>
</dbReference>
<dbReference type="EnsemblPlants" id="QL01p005518:mrna">
    <property type="protein sequence ID" value="QL01p005518:mrna:CDS:2"/>
    <property type="gene ID" value="QL01p005518"/>
</dbReference>